<gene>
    <name evidence="3" type="ORF">GO620_008535</name>
</gene>
<dbReference type="Pfam" id="PF03938">
    <property type="entry name" value="OmpH"/>
    <property type="match status" value="1"/>
</dbReference>
<dbReference type="PANTHER" id="PTHR35089">
    <property type="entry name" value="CHAPERONE PROTEIN SKP"/>
    <property type="match status" value="1"/>
</dbReference>
<organism evidence="3 4">
    <name type="scientific">Mucilaginibacter ginkgonis</name>
    <dbReference type="NCBI Taxonomy" id="2682091"/>
    <lineage>
        <taxon>Bacteria</taxon>
        <taxon>Pseudomonadati</taxon>
        <taxon>Bacteroidota</taxon>
        <taxon>Sphingobacteriia</taxon>
        <taxon>Sphingobacteriales</taxon>
        <taxon>Sphingobacteriaceae</taxon>
        <taxon>Mucilaginibacter</taxon>
    </lineage>
</organism>
<dbReference type="KEGG" id="mgik:GO620_008535"/>
<dbReference type="SUPFAM" id="SSF111384">
    <property type="entry name" value="OmpH-like"/>
    <property type="match status" value="1"/>
</dbReference>
<dbReference type="PANTHER" id="PTHR35089:SF1">
    <property type="entry name" value="CHAPERONE PROTEIN SKP"/>
    <property type="match status" value="1"/>
</dbReference>
<dbReference type="AlphaFoldDB" id="A0A6I4IN31"/>
<dbReference type="GO" id="GO:0005829">
    <property type="term" value="C:cytosol"/>
    <property type="evidence" value="ECO:0007669"/>
    <property type="project" value="TreeGrafter"/>
</dbReference>
<evidence type="ECO:0000256" key="2">
    <source>
        <dbReference type="ARBA" id="ARBA00022729"/>
    </source>
</evidence>
<proteinExistence type="inferred from homology"/>
<dbReference type="InterPro" id="IPR005632">
    <property type="entry name" value="Chaperone_Skp"/>
</dbReference>
<evidence type="ECO:0000313" key="4">
    <source>
        <dbReference type="Proteomes" id="UP000429232"/>
    </source>
</evidence>
<dbReference type="GO" id="GO:0051082">
    <property type="term" value="F:unfolded protein binding"/>
    <property type="evidence" value="ECO:0007669"/>
    <property type="project" value="InterPro"/>
</dbReference>
<reference evidence="3 4" key="1">
    <citation type="submission" date="2020-12" db="EMBL/GenBank/DDBJ databases">
        <title>HMF7856_wgs.fasta genome submission.</title>
        <authorList>
            <person name="Kang H."/>
            <person name="Kim H."/>
            <person name="Joh K."/>
        </authorList>
    </citation>
    <scope>NUCLEOTIDE SEQUENCE [LARGE SCALE GENOMIC DNA]</scope>
    <source>
        <strain evidence="3 4">HMF7856</strain>
    </source>
</reference>
<evidence type="ECO:0000313" key="3">
    <source>
        <dbReference type="EMBL" id="QQL48246.1"/>
    </source>
</evidence>
<sequence>MKNQASGVVKLSLGVLLAVTVAACNKTKPTEKATVTVATGTDAAKGEIVYINQDTLLNQYTYFKDMTSRLESKGKAAQADLQSRGQAFQREVAEYQKNAQTMAADVRQNTEKHLQSKNQELQQYQQNAGAQVQNDQAAEQLKLYERISDFVKKYAEEKGYKMVLTYQKGNATMLYGAPGLDITKEVVKGLNDAYAKDKK</sequence>
<dbReference type="SMART" id="SM00935">
    <property type="entry name" value="OmpH"/>
    <property type="match status" value="1"/>
</dbReference>
<dbReference type="RefSeq" id="WP_157524229.1">
    <property type="nucleotide sequence ID" value="NZ_CP066775.1"/>
</dbReference>
<evidence type="ECO:0000256" key="1">
    <source>
        <dbReference type="ARBA" id="ARBA00009091"/>
    </source>
</evidence>
<keyword evidence="4" id="KW-1185">Reference proteome</keyword>
<name>A0A6I4IN31_9SPHI</name>
<dbReference type="GO" id="GO:0050821">
    <property type="term" value="P:protein stabilization"/>
    <property type="evidence" value="ECO:0007669"/>
    <property type="project" value="TreeGrafter"/>
</dbReference>
<dbReference type="Gene3D" id="3.30.910.20">
    <property type="entry name" value="Skp domain"/>
    <property type="match status" value="1"/>
</dbReference>
<accession>A0A6I4IN31</accession>
<comment type="similarity">
    <text evidence="1">Belongs to the Skp family.</text>
</comment>
<dbReference type="PROSITE" id="PS51257">
    <property type="entry name" value="PROKAR_LIPOPROTEIN"/>
    <property type="match status" value="1"/>
</dbReference>
<dbReference type="InterPro" id="IPR024930">
    <property type="entry name" value="Skp_dom_sf"/>
</dbReference>
<dbReference type="EMBL" id="CP066775">
    <property type="protein sequence ID" value="QQL48246.1"/>
    <property type="molecule type" value="Genomic_DNA"/>
</dbReference>
<keyword evidence="2" id="KW-0732">Signal</keyword>
<dbReference type="Proteomes" id="UP000429232">
    <property type="component" value="Chromosome"/>
</dbReference>
<protein>
    <submittedName>
        <fullName evidence="3">OmpH family outer membrane protein</fullName>
    </submittedName>
</protein>